<dbReference type="EMBL" id="PZPL01000001">
    <property type="protein sequence ID" value="PTL73910.1"/>
    <property type="molecule type" value="Genomic_DNA"/>
</dbReference>
<evidence type="ECO:0000256" key="1">
    <source>
        <dbReference type="SAM" id="MobiDB-lite"/>
    </source>
</evidence>
<dbReference type="SMART" id="SM00487">
    <property type="entry name" value="DEXDc"/>
    <property type="match status" value="1"/>
</dbReference>
<dbReference type="InterPro" id="IPR014001">
    <property type="entry name" value="Helicase_ATP-bd"/>
</dbReference>
<dbReference type="GO" id="GO:0016787">
    <property type="term" value="F:hydrolase activity"/>
    <property type="evidence" value="ECO:0007669"/>
    <property type="project" value="InterPro"/>
</dbReference>
<feature type="domain" description="Helicase ATP-binding" evidence="2">
    <location>
        <begin position="97"/>
        <end position="256"/>
    </location>
</feature>
<feature type="region of interest" description="Disordered" evidence="1">
    <location>
        <begin position="20"/>
        <end position="40"/>
    </location>
</feature>
<feature type="region of interest" description="Disordered" evidence="1">
    <location>
        <begin position="560"/>
        <end position="583"/>
    </location>
</feature>
<dbReference type="PANTHER" id="PTHR47396">
    <property type="entry name" value="TYPE I RESTRICTION ENZYME ECOKI R PROTEIN"/>
    <property type="match status" value="1"/>
</dbReference>
<dbReference type="Pfam" id="PF04851">
    <property type="entry name" value="ResIII"/>
    <property type="match status" value="1"/>
</dbReference>
<comment type="caution">
    <text evidence="3">The sequence shown here is derived from an EMBL/GenBank/DDBJ whole genome shotgun (WGS) entry which is preliminary data.</text>
</comment>
<sequence>MTLLDHPSILLRDAVSRIRRADDRDTPRPRPVRRPIARTRPPRRWRRLPLAHVNSPSSFGHQVGTSAAEHLSPSFPGRAPWGTANKLRAWQAEALEAYFQTEPRDFLAAATPGAGKTTFALRLAAELLHNRTVDRITVVAPTEHLKRQWAEAAHRVGIRLDPTFTNRMGRHARHYHGVAVTYAQIAVRPELHRELTLSGRSLVILDEVHHGGDALSWGDAIREAFEPAVRRLSLTGTPFRSDTAPIPFVSYLPDEEGIRTSLTDYAYGYGRALADGVVRPVLFMVYAGQMRWKSKAGDEMEARLGEGNTKDITSQAWRTALDPKGDWIPSVLRAANTRLSEVRRAIPDAGGLVIATDHYAARAYAAMLREISGEPVTVVLSDEKEASDRIEEFSKDTSRWMVAVRMVSEGVDVPRLAVGVYATSASTPLFFAQAIGRFVRARRRGETASIFLPNVPGLLALASSMEQQRDHALDRKSSDDEEYPEADLMADAERQEKASSDLLEEGRFESLGSAATFDRVVYEGAEFGMEVEVESEEELDFIGLPGLLEPDQVRELLQHRQQRQAKRAGTRPGAAAAPEAKESEIPAPLYRTLKEQRSLLNSLVGLWARNTGETHGQVHTELRRLCGGPAVAQASVTQLQARIDLLRRRIGSH</sequence>
<feature type="compositionally biased region" description="Basic residues" evidence="1">
    <location>
        <begin position="30"/>
        <end position="40"/>
    </location>
</feature>
<dbReference type="GO" id="GO:0005829">
    <property type="term" value="C:cytosol"/>
    <property type="evidence" value="ECO:0007669"/>
    <property type="project" value="TreeGrafter"/>
</dbReference>
<dbReference type="PANTHER" id="PTHR47396:SF2">
    <property type="entry name" value="HELICASE ATP-BINDING DOMAIN-CONTAINING PROTEIN"/>
    <property type="match status" value="1"/>
</dbReference>
<proteinExistence type="predicted"/>
<reference evidence="3 4" key="1">
    <citation type="submission" date="2018-03" db="EMBL/GenBank/DDBJ databases">
        <title>Bacteriophage NCPPB3778 and a type I-E CRISPR drive the evolution of the US Biological Select Agent, Rathayibacter toxicus.</title>
        <authorList>
            <person name="Davis E.W.II."/>
            <person name="Tabima J.F."/>
            <person name="Weisberg A.J."/>
            <person name="Dantas Lopes L."/>
            <person name="Wiseman M.S."/>
            <person name="Wiseman M.S."/>
            <person name="Pupko T."/>
            <person name="Belcher M.S."/>
            <person name="Sechler A.J."/>
            <person name="Tancos M.A."/>
            <person name="Schroeder B.K."/>
            <person name="Murray T.D."/>
            <person name="Luster D.G."/>
            <person name="Schneider W.L."/>
            <person name="Rogers E."/>
            <person name="Andreote F.D."/>
            <person name="Grunwald N.J."/>
            <person name="Putnam M.L."/>
            <person name="Chang J.H."/>
        </authorList>
    </citation>
    <scope>NUCLEOTIDE SEQUENCE [LARGE SCALE GENOMIC DNA]</scope>
    <source>
        <strain evidence="3 4">DSM 15933</strain>
    </source>
</reference>
<evidence type="ECO:0000313" key="3">
    <source>
        <dbReference type="EMBL" id="PTL73910.1"/>
    </source>
</evidence>
<dbReference type="InterPro" id="IPR006935">
    <property type="entry name" value="Helicase/UvrB_N"/>
</dbReference>
<evidence type="ECO:0000313" key="4">
    <source>
        <dbReference type="Proteomes" id="UP000241085"/>
    </source>
</evidence>
<dbReference type="InterPro" id="IPR050742">
    <property type="entry name" value="Helicase_Restrict-Modif_Enz"/>
</dbReference>
<dbReference type="InterPro" id="IPR027417">
    <property type="entry name" value="P-loop_NTPase"/>
</dbReference>
<gene>
    <name evidence="3" type="ORF">C1I63_14390</name>
</gene>
<feature type="compositionally biased region" description="Basic residues" evidence="1">
    <location>
        <begin position="560"/>
        <end position="569"/>
    </location>
</feature>
<protein>
    <recommendedName>
        <fullName evidence="2">Helicase ATP-binding domain-containing protein</fullName>
    </recommendedName>
</protein>
<keyword evidence="4" id="KW-1185">Reference proteome</keyword>
<dbReference type="SUPFAM" id="SSF52540">
    <property type="entry name" value="P-loop containing nucleoside triphosphate hydrolases"/>
    <property type="match status" value="1"/>
</dbReference>
<dbReference type="GO" id="GO:0003677">
    <property type="term" value="F:DNA binding"/>
    <property type="evidence" value="ECO:0007669"/>
    <property type="project" value="InterPro"/>
</dbReference>
<dbReference type="Proteomes" id="UP000241085">
    <property type="component" value="Unassembled WGS sequence"/>
</dbReference>
<name>A0A2T4UWM7_9MICO</name>
<dbReference type="AlphaFoldDB" id="A0A2T4UWM7"/>
<evidence type="ECO:0000259" key="2">
    <source>
        <dbReference type="PROSITE" id="PS51192"/>
    </source>
</evidence>
<dbReference type="PROSITE" id="PS51192">
    <property type="entry name" value="HELICASE_ATP_BIND_1"/>
    <property type="match status" value="1"/>
</dbReference>
<dbReference type="GO" id="GO:0005524">
    <property type="term" value="F:ATP binding"/>
    <property type="evidence" value="ECO:0007669"/>
    <property type="project" value="InterPro"/>
</dbReference>
<dbReference type="Gene3D" id="3.40.50.300">
    <property type="entry name" value="P-loop containing nucleotide triphosphate hydrolases"/>
    <property type="match status" value="2"/>
</dbReference>
<organism evidence="3 4">
    <name type="scientific">Rathayibacter caricis DSM 15933</name>
    <dbReference type="NCBI Taxonomy" id="1328867"/>
    <lineage>
        <taxon>Bacteria</taxon>
        <taxon>Bacillati</taxon>
        <taxon>Actinomycetota</taxon>
        <taxon>Actinomycetes</taxon>
        <taxon>Micrococcales</taxon>
        <taxon>Microbacteriaceae</taxon>
        <taxon>Rathayibacter</taxon>
    </lineage>
</organism>
<accession>A0A2T4UWM7</accession>